<dbReference type="GO" id="GO:0006567">
    <property type="term" value="P:L-threonine catabolic process"/>
    <property type="evidence" value="ECO:0007669"/>
    <property type="project" value="TreeGrafter"/>
</dbReference>
<keyword evidence="8" id="KW-1185">Reference proteome</keyword>
<dbReference type="InterPro" id="IPR023603">
    <property type="entry name" value="Low_specificity_L-TA-like"/>
</dbReference>
<dbReference type="InterPro" id="IPR015421">
    <property type="entry name" value="PyrdxlP-dep_Trfase_major"/>
</dbReference>
<dbReference type="AlphaFoldDB" id="A0AAJ8M455"/>
<comment type="similarity">
    <text evidence="2">Belongs to the threonine aldolase family.</text>
</comment>
<dbReference type="PIRSF" id="PIRSF017617">
    <property type="entry name" value="Thr_aldolase"/>
    <property type="match status" value="1"/>
</dbReference>
<evidence type="ECO:0000256" key="1">
    <source>
        <dbReference type="ARBA" id="ARBA00001933"/>
    </source>
</evidence>
<dbReference type="GO" id="GO:0006545">
    <property type="term" value="P:glycine biosynthetic process"/>
    <property type="evidence" value="ECO:0007669"/>
    <property type="project" value="TreeGrafter"/>
</dbReference>
<dbReference type="KEGG" id="cdep:91089746"/>
<dbReference type="Gene3D" id="3.90.1150.10">
    <property type="entry name" value="Aspartate Aminotransferase, domain 1"/>
    <property type="match status" value="1"/>
</dbReference>
<name>A0AAJ8M455_9TREE</name>
<dbReference type="GO" id="GO:0008732">
    <property type="term" value="F:L-allo-threonine aldolase activity"/>
    <property type="evidence" value="ECO:0007669"/>
    <property type="project" value="TreeGrafter"/>
</dbReference>
<dbReference type="GeneID" id="91089746"/>
<evidence type="ECO:0000313" key="8">
    <source>
        <dbReference type="Proteomes" id="UP000094043"/>
    </source>
</evidence>
<keyword evidence="3" id="KW-0663">Pyridoxal phosphate</keyword>
<dbReference type="Pfam" id="PF01212">
    <property type="entry name" value="Beta_elim_lyase"/>
    <property type="match status" value="1"/>
</dbReference>
<evidence type="ECO:0000256" key="5">
    <source>
        <dbReference type="PIRSR" id="PIRSR017617-1"/>
    </source>
</evidence>
<feature type="modified residue" description="N6-(pyridoxal phosphate)lysine" evidence="5">
    <location>
        <position position="240"/>
    </location>
</feature>
<evidence type="ECO:0000256" key="2">
    <source>
        <dbReference type="ARBA" id="ARBA00006966"/>
    </source>
</evidence>
<dbReference type="GO" id="GO:0005829">
    <property type="term" value="C:cytosol"/>
    <property type="evidence" value="ECO:0007669"/>
    <property type="project" value="TreeGrafter"/>
</dbReference>
<dbReference type="NCBIfam" id="NF041359">
    <property type="entry name" value="GntG_guanitoxin"/>
    <property type="match status" value="1"/>
</dbReference>
<feature type="domain" description="Aromatic amino acid beta-eliminating lyase/threonine aldolase" evidence="6">
    <location>
        <begin position="30"/>
        <end position="325"/>
    </location>
</feature>
<dbReference type="FunFam" id="3.90.1150.10:FF:000089">
    <property type="entry name" value="Threonine aldolase, putative"/>
    <property type="match status" value="1"/>
</dbReference>
<dbReference type="InterPro" id="IPR015424">
    <property type="entry name" value="PyrdxlP-dep_Trfase"/>
</dbReference>
<evidence type="ECO:0000259" key="6">
    <source>
        <dbReference type="Pfam" id="PF01212"/>
    </source>
</evidence>
<reference evidence="7" key="2">
    <citation type="journal article" date="2022" name="Elife">
        <title>Obligate sexual reproduction of a homothallic fungus closely related to the Cryptococcus pathogenic species complex.</title>
        <authorList>
            <person name="Passer A.R."/>
            <person name="Clancey S.A."/>
            <person name="Shea T."/>
            <person name="David-Palma M."/>
            <person name="Averette A.F."/>
            <person name="Boekhout T."/>
            <person name="Porcel B.M."/>
            <person name="Nowrousian M."/>
            <person name="Cuomo C.A."/>
            <person name="Sun S."/>
            <person name="Heitman J."/>
            <person name="Coelho M.A."/>
        </authorList>
    </citation>
    <scope>NUCLEOTIDE SEQUENCE</scope>
    <source>
        <strain evidence="7">CBS 7841</strain>
    </source>
</reference>
<proteinExistence type="inferred from homology"/>
<dbReference type="Gene3D" id="3.40.640.10">
    <property type="entry name" value="Type I PLP-dependent aspartate aminotransferase-like (Major domain)"/>
    <property type="match status" value="1"/>
</dbReference>
<evidence type="ECO:0000256" key="3">
    <source>
        <dbReference type="ARBA" id="ARBA00022898"/>
    </source>
</evidence>
<organism evidence="7 8">
    <name type="scientific">Cryptococcus depauperatus CBS 7841</name>
    <dbReference type="NCBI Taxonomy" id="1295531"/>
    <lineage>
        <taxon>Eukaryota</taxon>
        <taxon>Fungi</taxon>
        <taxon>Dikarya</taxon>
        <taxon>Basidiomycota</taxon>
        <taxon>Agaricomycotina</taxon>
        <taxon>Tremellomycetes</taxon>
        <taxon>Tremellales</taxon>
        <taxon>Cryptococcaceae</taxon>
        <taxon>Cryptococcus</taxon>
    </lineage>
</organism>
<evidence type="ECO:0000313" key="7">
    <source>
        <dbReference type="EMBL" id="WVN90301.1"/>
    </source>
</evidence>
<sequence>MLTAHPKTAQVSVHVGGQANVDQLHRVSRDFRSDTLTIPTDPQLLASLQASRGDDTYGEDATIAALERRIARLAGKEAAMFGVSGTMTNQLAIRTHMKQPPHSVITDWRAHVHKMEAGGIAMFSQATTHQIVPRNGLYLTVEDVEPALQLGNSIYIAPTKLICLENTLSGIIFPNEEIVKISQLAKRHGIGMHLDGARIWHVAADLIEQRGLDATKEDDLQTVLSELIAPFDSASLCLSKSLGAPIGSVVVGSREFIDRAKWFRKAFGGSMRQAGFIAASADYALTHHFRTLAQTHKLAKRLEEGLRELGCDILAPVDTNMVFFQPKKIGLPSDAVMTRLAALPDPIIISHERCVIHHQTDPQAIEDFIDCVAEMKKEKAATGRVDTGEPGQEAKDKLIHFIGSENEETSGADLRVQAVLGY</sequence>
<dbReference type="FunFam" id="3.40.640.10:FF:000030">
    <property type="entry name" value="Low-specificity L-threonine aldolase"/>
    <property type="match status" value="1"/>
</dbReference>
<accession>A0AAJ8M455</accession>
<dbReference type="RefSeq" id="XP_066071001.1">
    <property type="nucleotide sequence ID" value="XM_066214904.1"/>
</dbReference>
<dbReference type="PANTHER" id="PTHR48097:SF9">
    <property type="entry name" value="L-THREONINE ALDOLASE"/>
    <property type="match status" value="1"/>
</dbReference>
<dbReference type="EMBL" id="CP143790">
    <property type="protein sequence ID" value="WVN90301.1"/>
    <property type="molecule type" value="Genomic_DNA"/>
</dbReference>
<comment type="cofactor">
    <cofactor evidence="1">
        <name>pyridoxal 5'-phosphate</name>
        <dbReference type="ChEBI" id="CHEBI:597326"/>
    </cofactor>
</comment>
<dbReference type="InterPro" id="IPR015422">
    <property type="entry name" value="PyrdxlP-dep_Trfase_small"/>
</dbReference>
<protein>
    <recommendedName>
        <fullName evidence="6">Aromatic amino acid beta-eliminating lyase/threonine aldolase domain-containing protein</fullName>
    </recommendedName>
</protein>
<gene>
    <name evidence="7" type="ORF">L203_105537</name>
</gene>
<dbReference type="InterPro" id="IPR001597">
    <property type="entry name" value="ArAA_b-elim_lyase/Thr_aldolase"/>
</dbReference>
<dbReference type="SUPFAM" id="SSF53383">
    <property type="entry name" value="PLP-dependent transferases"/>
    <property type="match status" value="1"/>
</dbReference>
<dbReference type="Proteomes" id="UP000094043">
    <property type="component" value="Chromosome 7"/>
</dbReference>
<reference evidence="7" key="3">
    <citation type="submission" date="2024-01" db="EMBL/GenBank/DDBJ databases">
        <authorList>
            <person name="Coelho M.A."/>
            <person name="David-Palma M."/>
            <person name="Shea T."/>
            <person name="Sun S."/>
            <person name="Cuomo C.A."/>
            <person name="Heitman J."/>
        </authorList>
    </citation>
    <scope>NUCLEOTIDE SEQUENCE</scope>
    <source>
        <strain evidence="7">CBS 7841</strain>
    </source>
</reference>
<reference evidence="7" key="1">
    <citation type="submission" date="2016-06" db="EMBL/GenBank/DDBJ databases">
        <authorList>
            <person name="Cuomo C."/>
            <person name="Litvintseva A."/>
            <person name="Heitman J."/>
            <person name="Chen Y."/>
            <person name="Sun S."/>
            <person name="Springer D."/>
            <person name="Dromer F."/>
            <person name="Young S."/>
            <person name="Zeng Q."/>
            <person name="Chapman S."/>
            <person name="Gujja S."/>
            <person name="Saif S."/>
            <person name="Birren B."/>
        </authorList>
    </citation>
    <scope>NUCLEOTIDE SEQUENCE</scope>
    <source>
        <strain evidence="7">CBS 7841</strain>
    </source>
</reference>
<dbReference type="PANTHER" id="PTHR48097">
    <property type="entry name" value="L-THREONINE ALDOLASE-RELATED"/>
    <property type="match status" value="1"/>
</dbReference>
<evidence type="ECO:0000256" key="4">
    <source>
        <dbReference type="ARBA" id="ARBA00023239"/>
    </source>
</evidence>
<keyword evidence="4" id="KW-0456">Lyase</keyword>